<dbReference type="InterPro" id="IPR032675">
    <property type="entry name" value="LRR_dom_sf"/>
</dbReference>
<evidence type="ECO:0000259" key="11">
    <source>
        <dbReference type="Pfam" id="PF25019"/>
    </source>
</evidence>
<feature type="domain" description="R13L1/DRL21-like LRR repeat region" evidence="11">
    <location>
        <begin position="710"/>
        <end position="835"/>
    </location>
</feature>
<dbReference type="GO" id="GO:0006952">
    <property type="term" value="P:defense response"/>
    <property type="evidence" value="ECO:0007669"/>
    <property type="project" value="UniProtKB-KW"/>
</dbReference>
<proteinExistence type="evidence at transcript level"/>
<dbReference type="PANTHER" id="PTHR36766">
    <property type="entry name" value="PLANT BROAD-SPECTRUM MILDEW RESISTANCE PROTEIN RPW8"/>
    <property type="match status" value="1"/>
</dbReference>
<dbReference type="InterPro" id="IPR038005">
    <property type="entry name" value="RX-like_CC"/>
</dbReference>
<dbReference type="InterPro" id="IPR041118">
    <property type="entry name" value="Rx_N"/>
</dbReference>
<dbReference type="Gene3D" id="3.80.10.10">
    <property type="entry name" value="Ribonuclease Inhibitor"/>
    <property type="match status" value="2"/>
</dbReference>
<dbReference type="PRINTS" id="PR00364">
    <property type="entry name" value="DISEASERSIST"/>
</dbReference>
<evidence type="ECO:0000256" key="1">
    <source>
        <dbReference type="ARBA" id="ARBA00008894"/>
    </source>
</evidence>
<reference evidence="12" key="1">
    <citation type="journal article" date="2011" name="Phytopathology">
        <title>Molecular characterization of two types of resistance in sunflower to Plasmopara halstedii, the causal agent of downy mildew.</title>
        <authorList>
            <person name="Radwan O."/>
            <person name="Bouzidi M.F."/>
            <person name="Mouzeyar S."/>
        </authorList>
    </citation>
    <scope>NUCLEOTIDE SEQUENCE</scope>
</reference>
<dbReference type="GO" id="GO:0005524">
    <property type="term" value="F:ATP binding"/>
    <property type="evidence" value="ECO:0007669"/>
    <property type="project" value="UniProtKB-KW"/>
</dbReference>
<dbReference type="Pfam" id="PF23559">
    <property type="entry name" value="WHD_DRP"/>
    <property type="match status" value="1"/>
</dbReference>
<keyword evidence="4" id="KW-0547">Nucleotide-binding</keyword>
<dbReference type="Pfam" id="PF00931">
    <property type="entry name" value="NB-ARC"/>
    <property type="match status" value="1"/>
</dbReference>
<dbReference type="SUPFAM" id="SSF52540">
    <property type="entry name" value="P-loop containing nucleoside triphosphate hydrolases"/>
    <property type="match status" value="1"/>
</dbReference>
<name>E3SU12_HELAN</name>
<evidence type="ECO:0000313" key="12">
    <source>
        <dbReference type="EMBL" id="ACY69609.1"/>
    </source>
</evidence>
<accession>E3SU12</accession>
<dbReference type="GO" id="GO:0043531">
    <property type="term" value="F:ADP binding"/>
    <property type="evidence" value="ECO:0007669"/>
    <property type="project" value="InterPro"/>
</dbReference>
<dbReference type="AlphaFoldDB" id="E3SU12"/>
<dbReference type="SUPFAM" id="SSF52058">
    <property type="entry name" value="L domain-like"/>
    <property type="match status" value="1"/>
</dbReference>
<evidence type="ECO:0000256" key="4">
    <source>
        <dbReference type="ARBA" id="ARBA00022741"/>
    </source>
</evidence>
<dbReference type="InterPro" id="IPR056789">
    <property type="entry name" value="LRR_R13L1-DRL21"/>
</dbReference>
<feature type="domain" description="Disease resistance N-terminal" evidence="8">
    <location>
        <begin position="10"/>
        <end position="97"/>
    </location>
</feature>
<evidence type="ECO:0000259" key="10">
    <source>
        <dbReference type="Pfam" id="PF23598"/>
    </source>
</evidence>
<dbReference type="Gene3D" id="1.10.10.10">
    <property type="entry name" value="Winged helix-like DNA-binding domain superfamily/Winged helix DNA-binding domain"/>
    <property type="match status" value="1"/>
</dbReference>
<keyword evidence="3" id="KW-0677">Repeat</keyword>
<dbReference type="InterPro" id="IPR002182">
    <property type="entry name" value="NB-ARC"/>
</dbReference>
<evidence type="ECO:0000256" key="2">
    <source>
        <dbReference type="ARBA" id="ARBA00022614"/>
    </source>
</evidence>
<evidence type="ECO:0000259" key="8">
    <source>
        <dbReference type="Pfam" id="PF18052"/>
    </source>
</evidence>
<dbReference type="Gene3D" id="1.20.5.4130">
    <property type="match status" value="1"/>
</dbReference>
<dbReference type="InterPro" id="IPR055414">
    <property type="entry name" value="LRR_R13L4/SHOC2-like"/>
</dbReference>
<dbReference type="EMBL" id="GU085220">
    <property type="protein sequence ID" value="ACY69609.1"/>
    <property type="molecule type" value="mRNA"/>
</dbReference>
<evidence type="ECO:0000256" key="5">
    <source>
        <dbReference type="ARBA" id="ARBA00022821"/>
    </source>
</evidence>
<dbReference type="InterPro" id="IPR042197">
    <property type="entry name" value="Apaf_helical"/>
</dbReference>
<evidence type="ECO:0000259" key="9">
    <source>
        <dbReference type="Pfam" id="PF23559"/>
    </source>
</evidence>
<dbReference type="Gene3D" id="1.10.8.430">
    <property type="entry name" value="Helical domain of apoptotic protease-activating factors"/>
    <property type="match status" value="1"/>
</dbReference>
<evidence type="ECO:0000256" key="3">
    <source>
        <dbReference type="ARBA" id="ARBA00022737"/>
    </source>
</evidence>
<comment type="similarity">
    <text evidence="1">Belongs to the disease resistance NB-LRR family.</text>
</comment>
<dbReference type="GO" id="GO:0051707">
    <property type="term" value="P:response to other organism"/>
    <property type="evidence" value="ECO:0007669"/>
    <property type="project" value="UniProtKB-ARBA"/>
</dbReference>
<feature type="domain" description="NB-ARC" evidence="7">
    <location>
        <begin position="198"/>
        <end position="356"/>
    </location>
</feature>
<dbReference type="CDD" id="cd14798">
    <property type="entry name" value="RX-CC_like"/>
    <property type="match status" value="1"/>
</dbReference>
<keyword evidence="2" id="KW-0433">Leucine-rich repeat</keyword>
<feature type="domain" description="Disease resistance protein winged helix" evidence="9">
    <location>
        <begin position="440"/>
        <end position="506"/>
    </location>
</feature>
<evidence type="ECO:0000259" key="7">
    <source>
        <dbReference type="Pfam" id="PF00931"/>
    </source>
</evidence>
<evidence type="ECO:0000256" key="6">
    <source>
        <dbReference type="ARBA" id="ARBA00022840"/>
    </source>
</evidence>
<dbReference type="PANTHER" id="PTHR36766:SF47">
    <property type="entry name" value="NB-ARC DOMAIN-CONTAINING PROTEIN"/>
    <property type="match status" value="1"/>
</dbReference>
<sequence length="949" mass="107978">MADAGVSALVTEVVGRLTSEVIKEFNLLWGFKNDILTLRDDFEQIQAVLRDAEEKQVKNNTVEVWLKRLRSASLEVENVLDDISTEALLQRLHKQRGIKQRVRAIFSSDHNQLMFRARVAHKVIVLRRKLDAIASQRSMLGLSHSDVSRVDVGVAVEMPDRETSSFIHDSSVIFGRNEEIEKVTRTICDKEIGKHDDGKIRVYGIWGIGGLGKTTLAQLVYSHERVTKCFELRCWAYVSQNFQVKDTVKRIIESIDGCGCALTTLDALQDSLRSKLRGKNFLVVLDDVWIEDSEKSKWDQLSEILSCGAEGSIVVTTTRFQTTSRMMAKVPELQHELGCLSKKESWLLFKKFAFAKGREGDNISELKPIGMEIVEKCQGLPLAVKTLGSLMWSKNSSSDWKRVKDNHIWELQENKVLPALKLSYDTLLPHIKRCFAYCCLFPKGYEMQKDVLISVWVSNDLIPPRGEIDLYVLGEEILNCLVWRSFFQVGRSSNEYKMHDLMHDLAEHVMGDNCLVTQPGREARITNEVLHVSSSCPDEKFQFSSEDLEKLTSLKSIFMFGYRYKCDIRQICYHMYLRVLYLYQIELSALPESICKLTHLKYLNLSRSSIDVLPKSIMYLQNLQFLILSYSSIKVLPESICYLQNLKVLTLCYCKKLCKLPEGLRYMSSLQHLDNRFTSSLMHLPLGVQELTSLKWLPCFPVGNECGAKIGELGDLNLLEESLKITKLDNVGGLSEAKSANLKCKSNLWVLHLEWNWNGAHKNEYNDEKVLEGLEPHHCLKELTINGYMGKNVSPSWMINLNNLVSILVSGCLYCECVPALGSLPSLRSITLQAMDSLKCFHDDNTNKSGDTTTTMLFPSLQYLDISLCPCLESLPSNLPKLKVLRLGSCNELVSLPDEIQSFKDLNELVITDCQLLSERYEKANGVDWPKISHIPNVYIPPPRFVCDY</sequence>
<feature type="domain" description="Disease resistance R13L4/SHOC-2-like LRR" evidence="10">
    <location>
        <begin position="555"/>
        <end position="678"/>
    </location>
</feature>
<organism evidence="12">
    <name type="scientific">Helianthus annuus</name>
    <name type="common">Common sunflower</name>
    <dbReference type="NCBI Taxonomy" id="4232"/>
    <lineage>
        <taxon>Eukaryota</taxon>
        <taxon>Viridiplantae</taxon>
        <taxon>Streptophyta</taxon>
        <taxon>Embryophyta</taxon>
        <taxon>Tracheophyta</taxon>
        <taxon>Spermatophyta</taxon>
        <taxon>Magnoliopsida</taxon>
        <taxon>eudicotyledons</taxon>
        <taxon>Gunneridae</taxon>
        <taxon>Pentapetalae</taxon>
        <taxon>asterids</taxon>
        <taxon>campanulids</taxon>
        <taxon>Asterales</taxon>
        <taxon>Asteraceae</taxon>
        <taxon>Asteroideae</taxon>
        <taxon>Heliantheae alliance</taxon>
        <taxon>Heliantheae</taxon>
        <taxon>Helianthus</taxon>
    </lineage>
</organism>
<dbReference type="Gene3D" id="3.40.50.300">
    <property type="entry name" value="P-loop containing nucleotide triphosphate hydrolases"/>
    <property type="match status" value="1"/>
</dbReference>
<dbReference type="Pfam" id="PF25019">
    <property type="entry name" value="LRR_R13L1-DRL21"/>
    <property type="match status" value="1"/>
</dbReference>
<dbReference type="InterPro" id="IPR058922">
    <property type="entry name" value="WHD_DRP"/>
</dbReference>
<protein>
    <submittedName>
        <fullName evidence="12">CC-NBS-LRR resistance-like protein RGC203</fullName>
    </submittedName>
</protein>
<dbReference type="InterPro" id="IPR027417">
    <property type="entry name" value="P-loop_NTPase"/>
</dbReference>
<dbReference type="InterPro" id="IPR036388">
    <property type="entry name" value="WH-like_DNA-bd_sf"/>
</dbReference>
<keyword evidence="6" id="KW-0067">ATP-binding</keyword>
<dbReference type="Pfam" id="PF23598">
    <property type="entry name" value="LRR_14"/>
    <property type="match status" value="1"/>
</dbReference>
<dbReference type="Pfam" id="PF18052">
    <property type="entry name" value="Rx_N"/>
    <property type="match status" value="1"/>
</dbReference>
<keyword evidence="5" id="KW-0611">Plant defense</keyword>